<evidence type="ECO:0008006" key="4">
    <source>
        <dbReference type="Google" id="ProtNLM"/>
    </source>
</evidence>
<keyword evidence="1" id="KW-1133">Transmembrane helix</keyword>
<keyword evidence="3" id="KW-1185">Reference proteome</keyword>
<dbReference type="Proteomes" id="UP001141552">
    <property type="component" value="Unassembled WGS sequence"/>
</dbReference>
<protein>
    <recommendedName>
        <fullName evidence="4">Ubiquinol-cytochrome c reductase complex 6.7 kDa protein</fullName>
    </recommendedName>
</protein>
<accession>A0A9Q0F881</accession>
<evidence type="ECO:0000313" key="2">
    <source>
        <dbReference type="EMBL" id="KAJ4825652.1"/>
    </source>
</evidence>
<dbReference type="OrthoDB" id="97at2759"/>
<dbReference type="EMBL" id="JAKUCV010006842">
    <property type="protein sequence ID" value="KAJ4825652.1"/>
    <property type="molecule type" value="Genomic_DNA"/>
</dbReference>
<feature type="transmembrane region" description="Helical" evidence="1">
    <location>
        <begin position="72"/>
        <end position="90"/>
    </location>
</feature>
<organism evidence="2 3">
    <name type="scientific">Turnera subulata</name>
    <dbReference type="NCBI Taxonomy" id="218843"/>
    <lineage>
        <taxon>Eukaryota</taxon>
        <taxon>Viridiplantae</taxon>
        <taxon>Streptophyta</taxon>
        <taxon>Embryophyta</taxon>
        <taxon>Tracheophyta</taxon>
        <taxon>Spermatophyta</taxon>
        <taxon>Magnoliopsida</taxon>
        <taxon>eudicotyledons</taxon>
        <taxon>Gunneridae</taxon>
        <taxon>Pentapetalae</taxon>
        <taxon>rosids</taxon>
        <taxon>fabids</taxon>
        <taxon>Malpighiales</taxon>
        <taxon>Passifloraceae</taxon>
        <taxon>Turnera</taxon>
    </lineage>
</organism>
<name>A0A9Q0F881_9ROSI</name>
<feature type="non-terminal residue" evidence="2">
    <location>
        <position position="1"/>
    </location>
</feature>
<sequence length="108" mass="12634">SKLRDTLFCKFLYTKKKFSISFICNFHNRFNLIPHFLGFHYPQINPRKKKMAGESAVFKFLSPRRRPQPTDVQAAAFWGVAAGSAAIYLIQPFDWIKKTFFEKPEEGK</sequence>
<dbReference type="AlphaFoldDB" id="A0A9Q0F881"/>
<keyword evidence="1" id="KW-0812">Transmembrane</keyword>
<keyword evidence="1" id="KW-0472">Membrane</keyword>
<evidence type="ECO:0000313" key="3">
    <source>
        <dbReference type="Proteomes" id="UP001141552"/>
    </source>
</evidence>
<gene>
    <name evidence="2" type="ORF">Tsubulata_038882</name>
</gene>
<proteinExistence type="predicted"/>
<reference evidence="2" key="2">
    <citation type="journal article" date="2023" name="Plants (Basel)">
        <title>Annotation of the Turnera subulata (Passifloraceae) Draft Genome Reveals the S-Locus Evolved after the Divergence of Turneroideae from Passifloroideae in a Stepwise Manner.</title>
        <authorList>
            <person name="Henning P.M."/>
            <person name="Roalson E.H."/>
            <person name="Mir W."/>
            <person name="McCubbin A.G."/>
            <person name="Shore J.S."/>
        </authorList>
    </citation>
    <scope>NUCLEOTIDE SEQUENCE</scope>
    <source>
        <strain evidence="2">F60SS</strain>
    </source>
</reference>
<comment type="caution">
    <text evidence="2">The sequence shown here is derived from an EMBL/GenBank/DDBJ whole genome shotgun (WGS) entry which is preliminary data.</text>
</comment>
<evidence type="ECO:0000256" key="1">
    <source>
        <dbReference type="SAM" id="Phobius"/>
    </source>
</evidence>
<reference evidence="2" key="1">
    <citation type="submission" date="2022-02" db="EMBL/GenBank/DDBJ databases">
        <authorList>
            <person name="Henning P.M."/>
            <person name="McCubbin A.G."/>
            <person name="Shore J.S."/>
        </authorList>
    </citation>
    <scope>NUCLEOTIDE SEQUENCE</scope>
    <source>
        <strain evidence="2">F60SS</strain>
        <tissue evidence="2">Leaves</tissue>
    </source>
</reference>